<dbReference type="Proteomes" id="UP000075806">
    <property type="component" value="Unassembled WGS sequence"/>
</dbReference>
<evidence type="ECO:0000313" key="4">
    <source>
        <dbReference type="Proteomes" id="UP000075806"/>
    </source>
</evidence>
<dbReference type="PANTHER" id="PTHR43798">
    <property type="entry name" value="MONOACYLGLYCEROL LIPASE"/>
    <property type="match status" value="1"/>
</dbReference>
<keyword evidence="1" id="KW-0472">Membrane</keyword>
<gene>
    <name evidence="3" type="ORF">AZF04_13555</name>
</gene>
<protein>
    <submittedName>
        <fullName evidence="3">Hydrolase</fullName>
    </submittedName>
</protein>
<reference evidence="3" key="1">
    <citation type="submission" date="2016-02" db="EMBL/GenBank/DDBJ databases">
        <title>Genome sequence of Bacillus trypoxylicola KCTC 13244(T).</title>
        <authorList>
            <person name="Jeong H."/>
            <person name="Park S.-H."/>
            <person name="Choi S.-K."/>
        </authorList>
    </citation>
    <scope>NUCLEOTIDE SEQUENCE [LARGE SCALE GENOMIC DNA]</scope>
    <source>
        <strain evidence="3">KCTC 13244</strain>
    </source>
</reference>
<dbReference type="InterPro" id="IPR050266">
    <property type="entry name" value="AB_hydrolase_sf"/>
</dbReference>
<dbReference type="SUPFAM" id="SSF53474">
    <property type="entry name" value="alpha/beta-Hydrolases"/>
    <property type="match status" value="1"/>
</dbReference>
<keyword evidence="4" id="KW-1185">Reference proteome</keyword>
<feature type="domain" description="AB hydrolase-1" evidence="2">
    <location>
        <begin position="13"/>
        <end position="109"/>
    </location>
</feature>
<dbReference type="InterPro" id="IPR029058">
    <property type="entry name" value="AB_hydrolase_fold"/>
</dbReference>
<dbReference type="RefSeq" id="WP_061950280.1">
    <property type="nucleotide sequence ID" value="NZ_LTAO01000039.1"/>
</dbReference>
<dbReference type="GO" id="GO:0047372">
    <property type="term" value="F:monoacylglycerol lipase activity"/>
    <property type="evidence" value="ECO:0007669"/>
    <property type="project" value="TreeGrafter"/>
</dbReference>
<organism evidence="3 4">
    <name type="scientific">Alkalihalobacillus trypoxylicola</name>
    <dbReference type="NCBI Taxonomy" id="519424"/>
    <lineage>
        <taxon>Bacteria</taxon>
        <taxon>Bacillati</taxon>
        <taxon>Bacillota</taxon>
        <taxon>Bacilli</taxon>
        <taxon>Bacillales</taxon>
        <taxon>Bacillaceae</taxon>
        <taxon>Alkalihalobacillus</taxon>
    </lineage>
</organism>
<dbReference type="InterPro" id="IPR000073">
    <property type="entry name" value="AB_hydrolase_1"/>
</dbReference>
<dbReference type="AlphaFoldDB" id="A0A161QD77"/>
<accession>A0A161QD77</accession>
<proteinExistence type="predicted"/>
<feature type="transmembrane region" description="Helical" evidence="1">
    <location>
        <begin position="78"/>
        <end position="95"/>
    </location>
</feature>
<keyword evidence="1" id="KW-0812">Transmembrane</keyword>
<keyword evidence="3" id="KW-0378">Hydrolase</keyword>
<dbReference type="GO" id="GO:0016020">
    <property type="term" value="C:membrane"/>
    <property type="evidence" value="ECO:0007669"/>
    <property type="project" value="TreeGrafter"/>
</dbReference>
<evidence type="ECO:0000256" key="1">
    <source>
        <dbReference type="SAM" id="Phobius"/>
    </source>
</evidence>
<comment type="caution">
    <text evidence="3">The sequence shown here is derived from an EMBL/GenBank/DDBJ whole genome shotgun (WGS) entry which is preliminary data.</text>
</comment>
<sequence>MYYKEYGEEHSALMVFVHGGGVSGWMWDKQIEHFCSKFHCLVPDLPEHGRSKKGLQFTINDVADEINKLIEEKGKGKRVIVIGFSLGAQVLIAMLSKKPHLIDFAMVNSALVKQIPFANALIKSMMFAFPLVRFRAFSNIQAKSMYIDKDYQVTYFQESGQMNKDAFVRIMNENMSFKIPSSFESSTSKILVTVGEKERKIMRDSMNEIMESNPNCKGRIFTKMGHGVSLANPKLFNTTIEEWIENETSD</sequence>
<name>A0A161QD77_9BACI</name>
<evidence type="ECO:0000259" key="2">
    <source>
        <dbReference type="Pfam" id="PF00561"/>
    </source>
</evidence>
<keyword evidence="1" id="KW-1133">Transmembrane helix</keyword>
<dbReference type="PANTHER" id="PTHR43798:SF5">
    <property type="entry name" value="MONOACYLGLYCEROL LIPASE ABHD6"/>
    <property type="match status" value="1"/>
</dbReference>
<dbReference type="STRING" id="519424.AZF04_13555"/>
<dbReference type="GO" id="GO:0046464">
    <property type="term" value="P:acylglycerol catabolic process"/>
    <property type="evidence" value="ECO:0007669"/>
    <property type="project" value="TreeGrafter"/>
</dbReference>
<evidence type="ECO:0000313" key="3">
    <source>
        <dbReference type="EMBL" id="KYG26105.1"/>
    </source>
</evidence>
<dbReference type="Gene3D" id="3.40.50.1820">
    <property type="entry name" value="alpha/beta hydrolase"/>
    <property type="match status" value="1"/>
</dbReference>
<dbReference type="Pfam" id="PF00561">
    <property type="entry name" value="Abhydrolase_1"/>
    <property type="match status" value="1"/>
</dbReference>
<feature type="transmembrane region" description="Helical" evidence="1">
    <location>
        <begin position="115"/>
        <end position="134"/>
    </location>
</feature>
<dbReference type="EMBL" id="LTAO01000039">
    <property type="protein sequence ID" value="KYG26105.1"/>
    <property type="molecule type" value="Genomic_DNA"/>
</dbReference>